<dbReference type="EMBL" id="CAMXCM010000001">
    <property type="protein sequence ID" value="CAI3931757.1"/>
    <property type="molecule type" value="Genomic_DNA"/>
</dbReference>
<keyword evidence="4" id="KW-0092">Biotin</keyword>
<evidence type="ECO:0000256" key="4">
    <source>
        <dbReference type="ARBA" id="ARBA00023267"/>
    </source>
</evidence>
<evidence type="ECO:0000259" key="7">
    <source>
        <dbReference type="PROSITE" id="PS51733"/>
    </source>
</evidence>
<dbReference type="AlphaFoldDB" id="A0A9W4TNA3"/>
<evidence type="ECO:0000256" key="3">
    <source>
        <dbReference type="ARBA" id="ARBA00022840"/>
    </source>
</evidence>
<dbReference type="PANTHER" id="PTHR12835">
    <property type="entry name" value="BIOTIN PROTEIN LIGASE"/>
    <property type="match status" value="1"/>
</dbReference>
<feature type="domain" description="BPL/LPL catalytic" evidence="7">
    <location>
        <begin position="1"/>
        <end position="184"/>
    </location>
</feature>
<evidence type="ECO:0000256" key="5">
    <source>
        <dbReference type="ARBA" id="ARBA00024227"/>
    </source>
</evidence>
<reference evidence="9" key="1">
    <citation type="submission" date="2022-10" db="EMBL/GenBank/DDBJ databases">
        <authorList>
            <person name="Botero Cardona J."/>
        </authorList>
    </citation>
    <scope>NUCLEOTIDE SEQUENCE</scope>
    <source>
        <strain evidence="9">LMG 31819</strain>
        <strain evidence="8">R-53529</strain>
    </source>
</reference>
<evidence type="ECO:0000313" key="9">
    <source>
        <dbReference type="EMBL" id="CAI3931757.1"/>
    </source>
</evidence>
<dbReference type="SUPFAM" id="SSF55681">
    <property type="entry name" value="Class II aaRS and biotin synthetases"/>
    <property type="match status" value="1"/>
</dbReference>
<gene>
    <name evidence="8" type="ORF">R53529_LOCUS415</name>
    <name evidence="9" type="ORF">R53530_LOCUS686</name>
</gene>
<dbReference type="SUPFAM" id="SSF50037">
    <property type="entry name" value="C-terminal domain of transcriptional repressors"/>
    <property type="match status" value="1"/>
</dbReference>
<evidence type="ECO:0000313" key="10">
    <source>
        <dbReference type="Proteomes" id="UP001154255"/>
    </source>
</evidence>
<dbReference type="EMBL" id="CAMXCS010000001">
    <property type="protein sequence ID" value="CAI3929109.1"/>
    <property type="molecule type" value="Genomic_DNA"/>
</dbReference>
<dbReference type="Pfam" id="PF02237">
    <property type="entry name" value="BPL_C"/>
    <property type="match status" value="1"/>
</dbReference>
<dbReference type="InterPro" id="IPR004143">
    <property type="entry name" value="BPL_LPL_catalytic"/>
</dbReference>
<dbReference type="GO" id="GO:0005737">
    <property type="term" value="C:cytoplasm"/>
    <property type="evidence" value="ECO:0007669"/>
    <property type="project" value="TreeGrafter"/>
</dbReference>
<dbReference type="Pfam" id="PF03099">
    <property type="entry name" value="BPL_LplA_LipB"/>
    <property type="match status" value="1"/>
</dbReference>
<dbReference type="EC" id="6.3.4.15" evidence="5"/>
<accession>A0A9W4TNA3</accession>
<organism evidence="9 10">
    <name type="scientific">Commensalibacter communis</name>
    <dbReference type="NCBI Taxonomy" id="2972786"/>
    <lineage>
        <taxon>Bacteria</taxon>
        <taxon>Pseudomonadati</taxon>
        <taxon>Pseudomonadota</taxon>
        <taxon>Alphaproteobacteria</taxon>
        <taxon>Acetobacterales</taxon>
        <taxon>Acetobacteraceae</taxon>
    </lineage>
</organism>
<proteinExistence type="predicted"/>
<name>A0A9W4TNA3_9PROT</name>
<evidence type="ECO:0000313" key="11">
    <source>
        <dbReference type="Proteomes" id="UP001154259"/>
    </source>
</evidence>
<dbReference type="Proteomes" id="UP001154255">
    <property type="component" value="Unassembled WGS sequence"/>
</dbReference>
<evidence type="ECO:0000256" key="2">
    <source>
        <dbReference type="ARBA" id="ARBA00022741"/>
    </source>
</evidence>
<protein>
    <recommendedName>
        <fullName evidence="5">biotin--[biotin carboxyl-carrier protein] ligase</fullName>
        <ecNumber evidence="5">6.3.4.15</ecNumber>
    </recommendedName>
</protein>
<dbReference type="InterPro" id="IPR004408">
    <property type="entry name" value="Biotin_CoA_COase_ligase"/>
</dbReference>
<dbReference type="Proteomes" id="UP001154259">
    <property type="component" value="Unassembled WGS sequence"/>
</dbReference>
<keyword evidence="11" id="KW-1185">Reference proteome</keyword>
<dbReference type="InterPro" id="IPR008988">
    <property type="entry name" value="Transcriptional_repressor_C"/>
</dbReference>
<keyword evidence="2" id="KW-0547">Nucleotide-binding</keyword>
<dbReference type="CDD" id="cd16442">
    <property type="entry name" value="BPL"/>
    <property type="match status" value="1"/>
</dbReference>
<dbReference type="GO" id="GO:0005524">
    <property type="term" value="F:ATP binding"/>
    <property type="evidence" value="ECO:0007669"/>
    <property type="project" value="UniProtKB-KW"/>
</dbReference>
<dbReference type="NCBIfam" id="TIGR00121">
    <property type="entry name" value="birA_ligase"/>
    <property type="match status" value="1"/>
</dbReference>
<dbReference type="InterPro" id="IPR045864">
    <property type="entry name" value="aa-tRNA-synth_II/BPL/LPL"/>
</dbReference>
<dbReference type="Gene3D" id="3.30.930.10">
    <property type="entry name" value="Bira Bifunctional Protein, Domain 2"/>
    <property type="match status" value="1"/>
</dbReference>
<evidence type="ECO:0000256" key="1">
    <source>
        <dbReference type="ARBA" id="ARBA00022598"/>
    </source>
</evidence>
<comment type="catalytic activity">
    <reaction evidence="6">
        <text>biotin + L-lysyl-[protein] + ATP = N(6)-biotinyl-L-lysyl-[protein] + AMP + diphosphate + H(+)</text>
        <dbReference type="Rhea" id="RHEA:11756"/>
        <dbReference type="Rhea" id="RHEA-COMP:9752"/>
        <dbReference type="Rhea" id="RHEA-COMP:10505"/>
        <dbReference type="ChEBI" id="CHEBI:15378"/>
        <dbReference type="ChEBI" id="CHEBI:29969"/>
        <dbReference type="ChEBI" id="CHEBI:30616"/>
        <dbReference type="ChEBI" id="CHEBI:33019"/>
        <dbReference type="ChEBI" id="CHEBI:57586"/>
        <dbReference type="ChEBI" id="CHEBI:83144"/>
        <dbReference type="ChEBI" id="CHEBI:456215"/>
        <dbReference type="EC" id="6.3.4.15"/>
    </reaction>
</comment>
<keyword evidence="3" id="KW-0067">ATP-binding</keyword>
<dbReference type="Gene3D" id="2.30.30.100">
    <property type="match status" value="1"/>
</dbReference>
<dbReference type="GO" id="GO:0004077">
    <property type="term" value="F:biotin--[biotin carboxyl-carrier protein] ligase activity"/>
    <property type="evidence" value="ECO:0007669"/>
    <property type="project" value="UniProtKB-EC"/>
</dbReference>
<evidence type="ECO:0000256" key="6">
    <source>
        <dbReference type="ARBA" id="ARBA00047846"/>
    </source>
</evidence>
<dbReference type="RefSeq" id="WP_271788865.1">
    <property type="nucleotide sequence ID" value="NZ_CAMXCJ010000002.1"/>
</dbReference>
<evidence type="ECO:0000313" key="8">
    <source>
        <dbReference type="EMBL" id="CAI3929109.1"/>
    </source>
</evidence>
<sequence length="253" mass="28880">MDNKITWQVEHYPTLPSTNDYCIEQARLKEKINLAVLTDSQTAPRGSRGREWVEPTGNLALSFLYWPSFSVEKIGWVPFISSLALFDAVTELCGTYSDLYIKWPNDLLFQNKKIAGILIESHVEYPNVLEWFVIGIGLNICSAPMVEGRELGCLRDFVSDELPSPLLIADKIRQYLSYWISRLDQGQEQFIRESWLQKGLPLGRSLTVTSGNEKYIGIYKGIDEKGFLLLQTETSLKHLSAGELFCLYESRNE</sequence>
<dbReference type="InterPro" id="IPR003142">
    <property type="entry name" value="BPL_C"/>
</dbReference>
<comment type="caution">
    <text evidence="9">The sequence shown here is derived from an EMBL/GenBank/DDBJ whole genome shotgun (WGS) entry which is preliminary data.</text>
</comment>
<keyword evidence="1 9" id="KW-0436">Ligase</keyword>
<dbReference type="PROSITE" id="PS51733">
    <property type="entry name" value="BPL_LPL_CATALYTIC"/>
    <property type="match status" value="1"/>
</dbReference>
<dbReference type="PANTHER" id="PTHR12835:SF5">
    <property type="entry name" value="BIOTIN--PROTEIN LIGASE"/>
    <property type="match status" value="1"/>
</dbReference>